<evidence type="ECO:0000256" key="1">
    <source>
        <dbReference type="SAM" id="MobiDB-lite"/>
    </source>
</evidence>
<feature type="domain" description="BRCT" evidence="2">
    <location>
        <begin position="1347"/>
        <end position="1441"/>
    </location>
</feature>
<dbReference type="EMBL" id="JAIZAY010000001">
    <property type="protein sequence ID" value="KAJ8050599.1"/>
    <property type="molecule type" value="Genomic_DNA"/>
</dbReference>
<proteinExistence type="predicted"/>
<name>A0A9Q1CU27_HOLLE</name>
<dbReference type="PROSITE" id="PS50172">
    <property type="entry name" value="BRCT"/>
    <property type="match status" value="1"/>
</dbReference>
<gene>
    <name evidence="3" type="ORF">HOLleu_03862</name>
</gene>
<evidence type="ECO:0000313" key="3">
    <source>
        <dbReference type="EMBL" id="KAJ8050599.1"/>
    </source>
</evidence>
<comment type="caution">
    <text evidence="3">The sequence shown here is derived from an EMBL/GenBank/DDBJ whole genome shotgun (WGS) entry which is preliminary data.</text>
</comment>
<reference evidence="3" key="1">
    <citation type="submission" date="2021-10" db="EMBL/GenBank/DDBJ databases">
        <title>Tropical sea cucumber genome reveals ecological adaptation and Cuvierian tubules defense mechanism.</title>
        <authorList>
            <person name="Chen T."/>
        </authorList>
    </citation>
    <scope>NUCLEOTIDE SEQUENCE</scope>
    <source>
        <strain evidence="3">Nanhai2018</strain>
        <tissue evidence="3">Muscle</tissue>
    </source>
</reference>
<sequence length="1528" mass="173155">METFIDYFENGLRCKIHQHGASCAVDSLIELFYFSIFRFSNYDFSCSHEALIRNLFEISKLRCQNQRVTCVMRDIIWDWLESNLGCSYQPRGEGKDQVIAGLSAVVGQMGGLASHSICCLSCERSYQGSQCLITYDSNKSSNGVLGQAVQFELLKSASYVLRACSSVCPDERDCLFIMPDFLCVEIPLVNAKNMQNPALVIHEEIVIFSATYFLTGSVCMIPGHFFTISRYYGGFIVLDGLAQNVRDSLKVFPTFASAVKGDLSATEKYHKTSDGRIGVAFLVYRYMAGGRKFSRQIKVAHKRRKPLGEIPSSEQKPKEATFAGIAKRSAKILNSPSYEEPVDMSSCGKSFESSLDSQPLSVPSFLLGNPTQTGTQRFGKENDPMSQSKSVPSVLNTDTTQSNSPSFCKENMPAHLPKPVPSFLHANTTQNSSQRFSKESVLHQTISKPSVLQANITQNGTQNNCEGNCKMQPCNCSGTQLKCQLNSPVAEKKEVSTSIDYDQPKGKAEMQNSEVGKSSGKEHVKKSTLTSATDNKIPVKKVEMNPELKKSSSGEKSRKYPLSGEHVTPKRKFSEEKAKCGELKIFSVYVPYIFENSKLYLSCRMILNLAGMKKHLDKEGYRLVDERLVGQGFSIQDHFIFHTFSKHRKYISFNALMALLNSKGRRWKEWDSLKKELDKLLLSEFTINLGRPLSRKHSKHNPQSKPITKKTFQQKLKEICKEAPEQGTRQDVLNAFSKIIKPSSKRRDVLNKHDVLGILKKSTPSMKSKEKYSNFLEEIAGPSLSTEDLIHFEENYSGTRLMEELRKKMPLQIPSQRQERKQKHIYNLEFNAVLLPERTFSGWRIDPHRLTELLAFQNYWLSSKVFWRLYGDGREIGGRPSTYISLSVLNNEAVLHGKRFQSPKGVYPLAIFYEGDSRQNLELNLGYRLTGEAWLDNFIARKVNGGSDTFFLTGDEMFLESMLDDGTYGLSPTSDDGWCIYSKRKKISREETSQDHFRLPLGISVDREHPNAILKSIPTCQVVLCLLHCVARSVEKLLTLEVENIISEANKSAVSGVREKLLGNLVSNINARGVRQGKFEIHIEKNGACKPIKLNKDHAMTILSPSPSGMEAEFPHVLYNVCEESTYTNTLPSNVKEKLSLKSQYTAFELVSQIWYHFHEMITILKKDPEPVVLDGKAEGSLDARDYSWGYSEKDIDDYKYHAESFYQLFVFRYSASHLTPYMMKLVDLGSVLMQSLPFSLARFQSEAGEHANYDHNRFFYQHTTRAGGHSHNNEPLLSILCNMYKQISYNILHGDQSTEGKQAAEAFCRYKKMHVSASSIQKWWRALKGKPVGNKMCSTTRNFHSELPGVFSGKEFVLCGAVPKFQGKSMNHASLRTIIHEHGGRVHKSMPLPEKILSNDKYIVLVPKSVANSKELPDVVRRALRAKCLVLDYSYIYDTVLGNCNKGVLSYKVDLSYHTTNLSETVSVEKKYFSKTPNMISVLKKRRKKMKKKVFKKSPKKGNPGNYFVWKNMRRVRSKSFFRNSQL</sequence>
<dbReference type="Proteomes" id="UP001152320">
    <property type="component" value="Chromosome 1"/>
</dbReference>
<accession>A0A9Q1CU27</accession>
<evidence type="ECO:0000313" key="4">
    <source>
        <dbReference type="Proteomes" id="UP001152320"/>
    </source>
</evidence>
<keyword evidence="4" id="KW-1185">Reference proteome</keyword>
<feature type="compositionally biased region" description="Basic and acidic residues" evidence="1">
    <location>
        <begin position="540"/>
        <end position="558"/>
    </location>
</feature>
<evidence type="ECO:0000259" key="2">
    <source>
        <dbReference type="PROSITE" id="PS50172"/>
    </source>
</evidence>
<dbReference type="InterPro" id="IPR001357">
    <property type="entry name" value="BRCT_dom"/>
</dbReference>
<feature type="region of interest" description="Disordered" evidence="1">
    <location>
        <begin position="493"/>
        <end position="568"/>
    </location>
</feature>
<protein>
    <recommendedName>
        <fullName evidence="2">BRCT domain-containing protein</fullName>
    </recommendedName>
</protein>
<feature type="region of interest" description="Disordered" evidence="1">
    <location>
        <begin position="370"/>
        <end position="404"/>
    </location>
</feature>
<organism evidence="3 4">
    <name type="scientific">Holothuria leucospilota</name>
    <name type="common">Black long sea cucumber</name>
    <name type="synonym">Mertensiothuria leucospilota</name>
    <dbReference type="NCBI Taxonomy" id="206669"/>
    <lineage>
        <taxon>Eukaryota</taxon>
        <taxon>Metazoa</taxon>
        <taxon>Echinodermata</taxon>
        <taxon>Eleutherozoa</taxon>
        <taxon>Echinozoa</taxon>
        <taxon>Holothuroidea</taxon>
        <taxon>Aspidochirotacea</taxon>
        <taxon>Aspidochirotida</taxon>
        <taxon>Holothuriidae</taxon>
        <taxon>Holothuria</taxon>
    </lineage>
</organism>
<feature type="compositionally biased region" description="Polar residues" evidence="1">
    <location>
        <begin position="384"/>
        <end position="404"/>
    </location>
</feature>
<dbReference type="OrthoDB" id="5997366at2759"/>